<protein>
    <submittedName>
        <fullName evidence="1">Uncharacterized protein</fullName>
    </submittedName>
</protein>
<gene>
    <name evidence="1" type="ORF">L6164_036152</name>
</gene>
<name>A0ACB9KGZ1_BAUVA</name>
<dbReference type="Proteomes" id="UP000828941">
    <property type="component" value="Chromosome 14"/>
</dbReference>
<comment type="caution">
    <text evidence="1">The sequence shown here is derived from an EMBL/GenBank/DDBJ whole genome shotgun (WGS) entry which is preliminary data.</text>
</comment>
<reference evidence="1 2" key="1">
    <citation type="journal article" date="2022" name="DNA Res.">
        <title>Chromosomal-level genome assembly of the orchid tree Bauhinia variegata (Leguminosae; Cercidoideae) supports the allotetraploid origin hypothesis of Bauhinia.</title>
        <authorList>
            <person name="Zhong Y."/>
            <person name="Chen Y."/>
            <person name="Zheng D."/>
            <person name="Pang J."/>
            <person name="Liu Y."/>
            <person name="Luo S."/>
            <person name="Meng S."/>
            <person name="Qian L."/>
            <person name="Wei D."/>
            <person name="Dai S."/>
            <person name="Zhou R."/>
        </authorList>
    </citation>
    <scope>NUCLEOTIDE SEQUENCE [LARGE SCALE GENOMIC DNA]</scope>
    <source>
        <strain evidence="1">BV-YZ2020</strain>
    </source>
</reference>
<evidence type="ECO:0000313" key="1">
    <source>
        <dbReference type="EMBL" id="KAI4296172.1"/>
    </source>
</evidence>
<dbReference type="EMBL" id="CM039439">
    <property type="protein sequence ID" value="KAI4296172.1"/>
    <property type="molecule type" value="Genomic_DNA"/>
</dbReference>
<proteinExistence type="predicted"/>
<accession>A0ACB9KGZ1</accession>
<sequence length="121" mass="13688">MTKKKTVSAISPEGIGMSAIPRSRSLNFLVFFVSCSLQLILGFSDDKSGSQNDTKPETHTTSRRSTNSMVAIILVVLVVVGLFSCCLFKLWQKKRREEQYARLLKLFEEDDELELELGLRD</sequence>
<organism evidence="1 2">
    <name type="scientific">Bauhinia variegata</name>
    <name type="common">Purple orchid tree</name>
    <name type="synonym">Phanera variegata</name>
    <dbReference type="NCBI Taxonomy" id="167791"/>
    <lineage>
        <taxon>Eukaryota</taxon>
        <taxon>Viridiplantae</taxon>
        <taxon>Streptophyta</taxon>
        <taxon>Embryophyta</taxon>
        <taxon>Tracheophyta</taxon>
        <taxon>Spermatophyta</taxon>
        <taxon>Magnoliopsida</taxon>
        <taxon>eudicotyledons</taxon>
        <taxon>Gunneridae</taxon>
        <taxon>Pentapetalae</taxon>
        <taxon>rosids</taxon>
        <taxon>fabids</taxon>
        <taxon>Fabales</taxon>
        <taxon>Fabaceae</taxon>
        <taxon>Cercidoideae</taxon>
        <taxon>Cercideae</taxon>
        <taxon>Bauhiniinae</taxon>
        <taxon>Bauhinia</taxon>
    </lineage>
</organism>
<evidence type="ECO:0000313" key="2">
    <source>
        <dbReference type="Proteomes" id="UP000828941"/>
    </source>
</evidence>
<keyword evidence="2" id="KW-1185">Reference proteome</keyword>